<feature type="domain" description="DUF6385" evidence="3">
    <location>
        <begin position="154"/>
        <end position="236"/>
    </location>
</feature>
<reference evidence="4" key="1">
    <citation type="submission" date="2019-11" db="EMBL/GenBank/DDBJ databases">
        <authorList>
            <person name="Feng L."/>
        </authorList>
    </citation>
    <scope>NUCLEOTIDE SEQUENCE</scope>
    <source>
        <strain evidence="4">CTertiumLFYP3</strain>
    </source>
</reference>
<evidence type="ECO:0000256" key="2">
    <source>
        <dbReference type="ARBA" id="ARBA00022581"/>
    </source>
</evidence>
<dbReference type="Pfam" id="PF19912">
    <property type="entry name" value="DUF6385"/>
    <property type="match status" value="1"/>
</dbReference>
<gene>
    <name evidence="4" type="ORF">CTLFYP3_00331</name>
</gene>
<dbReference type="AlphaFoldDB" id="A0A6N2YDW8"/>
<evidence type="ECO:0000259" key="3">
    <source>
        <dbReference type="Pfam" id="PF19912"/>
    </source>
</evidence>
<dbReference type="InterPro" id="IPR045965">
    <property type="entry name" value="DUF6385"/>
</dbReference>
<accession>A0A6N2YDW8</accession>
<sequence length="237" mass="24865">MNNLLFNTVASELKTSIYAQAPDGSLQILQTDSTGALKTSISNSSLTVNVNNPITVANAITIANTSLTVSVSNPITIANASLTVSVNNPITVANSITIANTTLTVVVNNPITVNNAITIANSSLTVTIGANAFTSSSALNLSVSGTGRVLNNTDISTLRTASFFVYNAGTNTLTISLQMSPTTNNADYITDPSYNNYTIPGGDRRIITVSRFGNYTRLLYTLRGTTATFSVYFNGQG</sequence>
<dbReference type="GO" id="GO:0019062">
    <property type="term" value="P:virion attachment to host cell"/>
    <property type="evidence" value="ECO:0007669"/>
    <property type="project" value="InterPro"/>
</dbReference>
<dbReference type="EMBL" id="CACRTO010000005">
    <property type="protein sequence ID" value="VYT64483.1"/>
    <property type="molecule type" value="Genomic_DNA"/>
</dbReference>
<name>A0A6N2YDW8_9CLOT</name>
<comment type="subcellular location">
    <subcellularLocation>
        <location evidence="1">Virion</location>
    </subcellularLocation>
</comment>
<dbReference type="SUPFAM" id="SSF51225">
    <property type="entry name" value="Fibre shaft of virus attachment proteins"/>
    <property type="match status" value="1"/>
</dbReference>
<organism evidence="4">
    <name type="scientific">Clostridium tertium</name>
    <dbReference type="NCBI Taxonomy" id="1559"/>
    <lineage>
        <taxon>Bacteria</taxon>
        <taxon>Bacillati</taxon>
        <taxon>Bacillota</taxon>
        <taxon>Clostridia</taxon>
        <taxon>Eubacteriales</taxon>
        <taxon>Clostridiaceae</taxon>
        <taxon>Clostridium</taxon>
    </lineage>
</organism>
<evidence type="ECO:0000313" key="4">
    <source>
        <dbReference type="EMBL" id="VYT64483.1"/>
    </source>
</evidence>
<keyword evidence="2" id="KW-0945">Host-virus interaction</keyword>
<dbReference type="InterPro" id="IPR009013">
    <property type="entry name" value="Attachment_protein_shaft_sf"/>
</dbReference>
<dbReference type="RefSeq" id="WP_156624347.1">
    <property type="nucleotide sequence ID" value="NZ_CACRTO010000005.1"/>
</dbReference>
<protein>
    <recommendedName>
        <fullName evidence="3">DUF6385 domain-containing protein</fullName>
    </recommendedName>
</protein>
<proteinExistence type="predicted"/>
<evidence type="ECO:0000256" key="1">
    <source>
        <dbReference type="ARBA" id="ARBA00004328"/>
    </source>
</evidence>